<evidence type="ECO:0000256" key="1">
    <source>
        <dbReference type="SAM" id="MobiDB-lite"/>
    </source>
</evidence>
<dbReference type="AlphaFoldDB" id="A0AAD9AGI1"/>
<reference evidence="2" key="1">
    <citation type="submission" date="2023-01" db="EMBL/GenBank/DDBJ databases">
        <title>Colletotrichum chrysophilum M932 genome sequence.</title>
        <authorList>
            <person name="Baroncelli R."/>
        </authorList>
    </citation>
    <scope>NUCLEOTIDE SEQUENCE</scope>
    <source>
        <strain evidence="2">M932</strain>
    </source>
</reference>
<keyword evidence="3" id="KW-1185">Reference proteome</keyword>
<name>A0AAD9AGI1_9PEZI</name>
<protein>
    <submittedName>
        <fullName evidence="2">Uncharacterized protein</fullName>
    </submittedName>
</protein>
<proteinExistence type="predicted"/>
<sequence>MGWRGVEGGIHLRYAGTHPARSTDHKPRRKGPSGNLNLTSTEFGCVQPPVGSQATMEGAQSIASSARRIESAGRWTAARGLHRGISGARGSSHDVWEGP</sequence>
<evidence type="ECO:0000313" key="2">
    <source>
        <dbReference type="EMBL" id="KAK1847701.1"/>
    </source>
</evidence>
<gene>
    <name evidence="2" type="ORF">CCHR01_09669</name>
</gene>
<feature type="region of interest" description="Disordered" evidence="1">
    <location>
        <begin position="1"/>
        <end position="38"/>
    </location>
</feature>
<comment type="caution">
    <text evidence="2">The sequence shown here is derived from an EMBL/GenBank/DDBJ whole genome shotgun (WGS) entry which is preliminary data.</text>
</comment>
<evidence type="ECO:0000313" key="3">
    <source>
        <dbReference type="Proteomes" id="UP001243330"/>
    </source>
</evidence>
<dbReference type="EMBL" id="JAQOWY010000194">
    <property type="protein sequence ID" value="KAK1847701.1"/>
    <property type="molecule type" value="Genomic_DNA"/>
</dbReference>
<dbReference type="Proteomes" id="UP001243330">
    <property type="component" value="Unassembled WGS sequence"/>
</dbReference>
<organism evidence="2 3">
    <name type="scientific">Colletotrichum chrysophilum</name>
    <dbReference type="NCBI Taxonomy" id="1836956"/>
    <lineage>
        <taxon>Eukaryota</taxon>
        <taxon>Fungi</taxon>
        <taxon>Dikarya</taxon>
        <taxon>Ascomycota</taxon>
        <taxon>Pezizomycotina</taxon>
        <taxon>Sordariomycetes</taxon>
        <taxon>Hypocreomycetidae</taxon>
        <taxon>Glomerellales</taxon>
        <taxon>Glomerellaceae</taxon>
        <taxon>Colletotrichum</taxon>
        <taxon>Colletotrichum gloeosporioides species complex</taxon>
    </lineage>
</organism>
<accession>A0AAD9AGI1</accession>